<reference evidence="1" key="1">
    <citation type="submission" date="2021-03" db="EMBL/GenBank/DDBJ databases">
        <authorList>
            <consortium name="Genoscope - CEA"/>
            <person name="William W."/>
        </authorList>
    </citation>
    <scope>NUCLEOTIDE SEQUENCE</scope>
    <source>
        <strain evidence="1">Doubled-haploid Pahang</strain>
    </source>
</reference>
<dbReference type="EnsemblPlants" id="Ma01_t01310.1">
    <property type="protein sequence ID" value="Ma01_p01310.1"/>
    <property type="gene ID" value="Ma01_g01310"/>
</dbReference>
<dbReference type="Gramene" id="Ma01_t01310.1">
    <property type="protein sequence ID" value="Ma01_p01310.1"/>
    <property type="gene ID" value="Ma01_g01310"/>
</dbReference>
<reference evidence="2" key="2">
    <citation type="submission" date="2021-05" db="UniProtKB">
        <authorList>
            <consortium name="EnsemblPlants"/>
        </authorList>
    </citation>
    <scope>IDENTIFICATION</scope>
    <source>
        <strain evidence="2">subsp. malaccensis</strain>
    </source>
</reference>
<gene>
    <name evidence="1" type="ORF">GSMUA_285220.1</name>
</gene>
<evidence type="ECO:0000313" key="3">
    <source>
        <dbReference type="Proteomes" id="UP000012960"/>
    </source>
</evidence>
<dbReference type="EMBL" id="HG996466">
    <property type="protein sequence ID" value="CAG1858227.1"/>
    <property type="molecule type" value="Genomic_DNA"/>
</dbReference>
<proteinExistence type="predicted"/>
<accession>A0A804HP30</accession>
<evidence type="ECO:0000313" key="2">
    <source>
        <dbReference type="EnsemblPlants" id="Ma01_p01310.1"/>
    </source>
</evidence>
<dbReference type="Proteomes" id="UP000012960">
    <property type="component" value="Unplaced"/>
</dbReference>
<sequence>MLVQEHKGQRLDDGDFNAERRLANQLFTERRRVMRR</sequence>
<name>A0A804HP30_MUSAM</name>
<protein>
    <submittedName>
        <fullName evidence="1">(wild Malaysian banana) hypothetical protein</fullName>
    </submittedName>
</protein>
<dbReference type="InParanoid" id="A0A804HP30"/>
<evidence type="ECO:0000313" key="1">
    <source>
        <dbReference type="EMBL" id="CAG1858227.1"/>
    </source>
</evidence>
<dbReference type="AlphaFoldDB" id="A0A804HP30"/>
<keyword evidence="3" id="KW-1185">Reference proteome</keyword>
<organism evidence="2 3">
    <name type="scientific">Musa acuminata subsp. malaccensis</name>
    <name type="common">Wild banana</name>
    <name type="synonym">Musa malaccensis</name>
    <dbReference type="NCBI Taxonomy" id="214687"/>
    <lineage>
        <taxon>Eukaryota</taxon>
        <taxon>Viridiplantae</taxon>
        <taxon>Streptophyta</taxon>
        <taxon>Embryophyta</taxon>
        <taxon>Tracheophyta</taxon>
        <taxon>Spermatophyta</taxon>
        <taxon>Magnoliopsida</taxon>
        <taxon>Liliopsida</taxon>
        <taxon>Zingiberales</taxon>
        <taxon>Musaceae</taxon>
        <taxon>Musa</taxon>
    </lineage>
</organism>